<protein>
    <submittedName>
        <fullName evidence="1">Uncharacterized protein</fullName>
    </submittedName>
</protein>
<keyword evidence="2" id="KW-1185">Reference proteome</keyword>
<sequence>MTSKPVSIDKPVSPVNYRDRAFISRVLVMPKGRTLQVSAHRVEGLDAEAQAFLDKHPDLERLPE</sequence>
<dbReference type="PATRIC" id="fig|882211.3.peg.149"/>
<dbReference type="AlphaFoldDB" id="A0A0J6G702"/>
<evidence type="ECO:0000313" key="1">
    <source>
        <dbReference type="EMBL" id="SEE93341.1"/>
    </source>
</evidence>
<comment type="caution">
    <text evidence="1">The sequence shown here is derived from an EMBL/GenBank/DDBJ whole genome shotgun (WGS) entry which is preliminary data.</text>
</comment>
<dbReference type="EMBL" id="FNUD01000002">
    <property type="protein sequence ID" value="SEE93341.1"/>
    <property type="molecule type" value="Genomic_DNA"/>
</dbReference>
<dbReference type="RefSeq" id="WP_048358122.1">
    <property type="nucleotide sequence ID" value="NZ_FNUD01000002.1"/>
</dbReference>
<reference evidence="1" key="1">
    <citation type="submission" date="2016-10" db="EMBL/GenBank/DDBJ databases">
        <authorList>
            <person name="Varghese N."/>
            <person name="Submissions S."/>
        </authorList>
    </citation>
    <scope>NUCLEOTIDE SEQUENCE [LARGE SCALE GENOMIC DNA]</scope>
    <source>
        <strain evidence="1">LMG 25555</strain>
    </source>
</reference>
<dbReference type="Proteomes" id="UP000183613">
    <property type="component" value="Unassembled WGS sequence"/>
</dbReference>
<gene>
    <name evidence="1" type="ORF">SAMN04489800_2921</name>
</gene>
<proteinExistence type="predicted"/>
<organism evidence="1 2">
    <name type="scientific">Pseudomonas deceptionensis</name>
    <dbReference type="NCBI Taxonomy" id="882211"/>
    <lineage>
        <taxon>Bacteria</taxon>
        <taxon>Pseudomonadati</taxon>
        <taxon>Pseudomonadota</taxon>
        <taxon>Gammaproteobacteria</taxon>
        <taxon>Pseudomonadales</taxon>
        <taxon>Pseudomonadaceae</taxon>
        <taxon>Pseudomonas</taxon>
    </lineage>
</organism>
<name>A0A0J6G702_PSEDM</name>
<dbReference type="OrthoDB" id="6978945at2"/>
<evidence type="ECO:0000313" key="2">
    <source>
        <dbReference type="Proteomes" id="UP000183613"/>
    </source>
</evidence>
<accession>A0A0J6G702</accession>